<name>A0AAV7QIT9_PLEWA</name>
<protein>
    <submittedName>
        <fullName evidence="2">Uncharacterized protein</fullName>
    </submittedName>
</protein>
<accession>A0AAV7QIT9</accession>
<feature type="compositionally biased region" description="Basic and acidic residues" evidence="1">
    <location>
        <begin position="64"/>
        <end position="73"/>
    </location>
</feature>
<organism evidence="2 3">
    <name type="scientific">Pleurodeles waltl</name>
    <name type="common">Iberian ribbed newt</name>
    <dbReference type="NCBI Taxonomy" id="8319"/>
    <lineage>
        <taxon>Eukaryota</taxon>
        <taxon>Metazoa</taxon>
        <taxon>Chordata</taxon>
        <taxon>Craniata</taxon>
        <taxon>Vertebrata</taxon>
        <taxon>Euteleostomi</taxon>
        <taxon>Amphibia</taxon>
        <taxon>Batrachia</taxon>
        <taxon>Caudata</taxon>
        <taxon>Salamandroidea</taxon>
        <taxon>Salamandridae</taxon>
        <taxon>Pleurodelinae</taxon>
        <taxon>Pleurodeles</taxon>
    </lineage>
</organism>
<dbReference type="AlphaFoldDB" id="A0AAV7QIT9"/>
<evidence type="ECO:0000256" key="1">
    <source>
        <dbReference type="SAM" id="MobiDB-lite"/>
    </source>
</evidence>
<comment type="caution">
    <text evidence="2">The sequence shown here is derived from an EMBL/GenBank/DDBJ whole genome shotgun (WGS) entry which is preliminary data.</text>
</comment>
<evidence type="ECO:0000313" key="3">
    <source>
        <dbReference type="Proteomes" id="UP001066276"/>
    </source>
</evidence>
<reference evidence="2" key="1">
    <citation type="journal article" date="2022" name="bioRxiv">
        <title>Sequencing and chromosome-scale assembly of the giantPleurodeles waltlgenome.</title>
        <authorList>
            <person name="Brown T."/>
            <person name="Elewa A."/>
            <person name="Iarovenko S."/>
            <person name="Subramanian E."/>
            <person name="Araus A.J."/>
            <person name="Petzold A."/>
            <person name="Susuki M."/>
            <person name="Suzuki K.-i.T."/>
            <person name="Hayashi T."/>
            <person name="Toyoda A."/>
            <person name="Oliveira C."/>
            <person name="Osipova E."/>
            <person name="Leigh N.D."/>
            <person name="Simon A."/>
            <person name="Yun M.H."/>
        </authorList>
    </citation>
    <scope>NUCLEOTIDE SEQUENCE</scope>
    <source>
        <strain evidence="2">20211129_DDA</strain>
        <tissue evidence="2">Liver</tissue>
    </source>
</reference>
<evidence type="ECO:0000313" key="2">
    <source>
        <dbReference type="EMBL" id="KAJ1140108.1"/>
    </source>
</evidence>
<keyword evidence="3" id="KW-1185">Reference proteome</keyword>
<gene>
    <name evidence="2" type="ORF">NDU88_006468</name>
</gene>
<dbReference type="EMBL" id="JANPWB010000010">
    <property type="protein sequence ID" value="KAJ1140108.1"/>
    <property type="molecule type" value="Genomic_DNA"/>
</dbReference>
<feature type="region of interest" description="Disordered" evidence="1">
    <location>
        <begin position="64"/>
        <end position="101"/>
    </location>
</feature>
<feature type="region of interest" description="Disordered" evidence="1">
    <location>
        <begin position="1"/>
        <end position="45"/>
    </location>
</feature>
<proteinExistence type="predicted"/>
<sequence>MADRNRAESGALPPEAPGRPRRPTPLRVRPTAQPAGPGARRWALRLGDPARPHLLLTIRRLKLHSEDAKRAGAPDRGVPSGGRSPGRAASAWTARRTQVAT</sequence>
<dbReference type="Proteomes" id="UP001066276">
    <property type="component" value="Chromosome 6"/>
</dbReference>